<dbReference type="Gene3D" id="3.20.10.10">
    <property type="entry name" value="D-amino Acid Aminotransferase, subunit A, domain 2"/>
    <property type="match status" value="1"/>
</dbReference>
<keyword evidence="11" id="KW-0456">Lyase</keyword>
<dbReference type="GO" id="GO:0008652">
    <property type="term" value="P:amino acid biosynthetic process"/>
    <property type="evidence" value="ECO:0007669"/>
    <property type="project" value="UniProtKB-ARBA"/>
</dbReference>
<comment type="pathway">
    <text evidence="3">Amino-acid biosynthesis; L-valine biosynthesis; L-valine from pyruvate: step 4/4.</text>
</comment>
<comment type="similarity">
    <text evidence="5">Belongs to the class-IV pyridoxal-phosphate-dependent aminotransferase family.</text>
</comment>
<evidence type="ECO:0000256" key="6">
    <source>
        <dbReference type="ARBA" id="ARBA00013053"/>
    </source>
</evidence>
<evidence type="ECO:0000313" key="12">
    <source>
        <dbReference type="Proteomes" id="UP000005778"/>
    </source>
</evidence>
<dbReference type="OrthoDB" id="9805628at2"/>
<proteinExistence type="inferred from homology"/>
<protein>
    <recommendedName>
        <fullName evidence="6">branched-chain-amino-acid transaminase</fullName>
        <ecNumber evidence="6">2.6.1.42</ecNumber>
    </recommendedName>
</protein>
<evidence type="ECO:0000256" key="8">
    <source>
        <dbReference type="ARBA" id="ARBA00048212"/>
    </source>
</evidence>
<comment type="catalytic activity">
    <reaction evidence="9">
        <text>L-isoleucine + 2-oxoglutarate = (S)-3-methyl-2-oxopentanoate + L-glutamate</text>
        <dbReference type="Rhea" id="RHEA:24801"/>
        <dbReference type="ChEBI" id="CHEBI:16810"/>
        <dbReference type="ChEBI" id="CHEBI:29985"/>
        <dbReference type="ChEBI" id="CHEBI:35146"/>
        <dbReference type="ChEBI" id="CHEBI:58045"/>
        <dbReference type="EC" id="2.6.1.42"/>
    </reaction>
</comment>
<dbReference type="InterPro" id="IPR001544">
    <property type="entry name" value="Aminotrans_IV"/>
</dbReference>
<dbReference type="SUPFAM" id="SSF56752">
    <property type="entry name" value="D-aminoacid aminotransferase-like PLP-dependent enzymes"/>
    <property type="match status" value="1"/>
</dbReference>
<evidence type="ECO:0000256" key="7">
    <source>
        <dbReference type="ARBA" id="ARBA00022898"/>
    </source>
</evidence>
<dbReference type="HOGENOM" id="CLU_020844_4_2_7"/>
<evidence type="ECO:0000256" key="1">
    <source>
        <dbReference type="ARBA" id="ARBA00001933"/>
    </source>
</evidence>
<reference evidence="11 12" key="1">
    <citation type="submission" date="2011-09" db="EMBL/GenBank/DDBJ databases">
        <authorList>
            <consortium name="US DOE Joint Genome Institute (JGI-PGF)"/>
            <person name="Lucas S."/>
            <person name="Han J."/>
            <person name="Lapidus A."/>
            <person name="Cheng J.-F."/>
            <person name="Goodwin L."/>
            <person name="Pitluck S."/>
            <person name="Peters L."/>
            <person name="Land M.L."/>
            <person name="Hauser L."/>
            <person name="Orellana R."/>
            <person name="Lovley D."/>
            <person name="Woyke T.J."/>
        </authorList>
    </citation>
    <scope>NUCLEOTIDE SEQUENCE [LARGE SCALE GENOMIC DNA]</scope>
    <source>
        <strain evidence="11 12">2ac9</strain>
    </source>
</reference>
<keyword evidence="12" id="KW-1185">Reference proteome</keyword>
<dbReference type="PANTHER" id="PTHR42743:SF11">
    <property type="entry name" value="AMINODEOXYCHORISMATE LYASE"/>
    <property type="match status" value="1"/>
</dbReference>
<dbReference type="FunFam" id="3.20.10.10:FF:000002">
    <property type="entry name" value="D-alanine aminotransferase"/>
    <property type="match status" value="1"/>
</dbReference>
<dbReference type="eggNOG" id="COG0115">
    <property type="taxonomic scope" value="Bacteria"/>
</dbReference>
<dbReference type="Proteomes" id="UP000005778">
    <property type="component" value="Chromosome"/>
</dbReference>
<gene>
    <name evidence="11" type="ORF">DespoDRAFT_00186</name>
</gene>
<dbReference type="InterPro" id="IPR043132">
    <property type="entry name" value="BCAT-like_C"/>
</dbReference>
<dbReference type="Gene3D" id="3.30.470.10">
    <property type="match status" value="1"/>
</dbReference>
<dbReference type="InterPro" id="IPR036038">
    <property type="entry name" value="Aminotransferase-like"/>
</dbReference>
<sequence length="282" mass="31517">MDTYYIDGKFVSEDEATLSVKDITVLRGFGVFDFLITYNRRPFRLEKHVARLENSARHIGLELNHSKKEICDIVMQTIEKNPDHKEENIRIVYTGGISSDGVTPQGNGILMVMATPKHELPEWWYTKGTKIITVDMERFIPEAKSSNYLSAVFAQQKARSLGAVEAIYKDKDNRLLEGTTTNLFAFKGTTLITPPSGILSGVTRDAVLELLEKKYDIVLDFIPQTDLAGMDEMFITASNKEIVPVIQVDDTLIADGKPGKKTLALMADWKAYTTAYGLGKAD</sequence>
<dbReference type="PANTHER" id="PTHR42743">
    <property type="entry name" value="AMINO-ACID AMINOTRANSFERASE"/>
    <property type="match status" value="1"/>
</dbReference>
<reference evidence="11 12" key="2">
    <citation type="submission" date="2012-02" db="EMBL/GenBank/DDBJ databases">
        <title>Improved High-Quality Draft sequence of Desulfobacter postgatei 2ac9.</title>
        <authorList>
            <consortium name="US DOE Joint Genome Institute"/>
            <person name="Lucas S."/>
            <person name="Han J."/>
            <person name="Lapidus A."/>
            <person name="Cheng J.-F."/>
            <person name="Goodwin L."/>
            <person name="Pitluck S."/>
            <person name="Peters L."/>
            <person name="Ovchinnikova G."/>
            <person name="Held B."/>
            <person name="Detter J.C."/>
            <person name="Han C."/>
            <person name="Tapia R."/>
            <person name="Land M."/>
            <person name="Hauser L."/>
            <person name="Kyrpides N."/>
            <person name="Ivanova N."/>
            <person name="Pagani I."/>
            <person name="Orellana R."/>
            <person name="Lovley D."/>
            <person name="Woyke T."/>
        </authorList>
    </citation>
    <scope>NUCLEOTIDE SEQUENCE [LARGE SCALE GENOMIC DNA]</scope>
    <source>
        <strain evidence="11 12">2ac9</strain>
    </source>
</reference>
<evidence type="ECO:0000256" key="3">
    <source>
        <dbReference type="ARBA" id="ARBA00004931"/>
    </source>
</evidence>
<organism evidence="11 12">
    <name type="scientific">Desulfobacter postgatei 2ac9</name>
    <dbReference type="NCBI Taxonomy" id="879212"/>
    <lineage>
        <taxon>Bacteria</taxon>
        <taxon>Pseudomonadati</taxon>
        <taxon>Thermodesulfobacteriota</taxon>
        <taxon>Desulfobacteria</taxon>
        <taxon>Desulfobacterales</taxon>
        <taxon>Desulfobacteraceae</taxon>
        <taxon>Desulfobacter</taxon>
    </lineage>
</organism>
<evidence type="ECO:0000313" key="11">
    <source>
        <dbReference type="EMBL" id="EIM62230.1"/>
    </source>
</evidence>
<dbReference type="InterPro" id="IPR050571">
    <property type="entry name" value="Class-IV_PLP-Dep_Aminotrnsfr"/>
</dbReference>
<dbReference type="STRING" id="879212.DespoDRAFT_00186"/>
<dbReference type="GO" id="GO:0004084">
    <property type="term" value="F:branched-chain-amino-acid transaminase activity"/>
    <property type="evidence" value="ECO:0007669"/>
    <property type="project" value="UniProtKB-EC"/>
</dbReference>
<dbReference type="GO" id="GO:0016829">
    <property type="term" value="F:lyase activity"/>
    <property type="evidence" value="ECO:0007669"/>
    <property type="project" value="UniProtKB-KW"/>
</dbReference>
<dbReference type="AlphaFoldDB" id="I5AYB7"/>
<keyword evidence="7" id="KW-0663">Pyridoxal phosphate</keyword>
<keyword evidence="11" id="KW-0808">Transferase</keyword>
<dbReference type="EC" id="2.6.1.42" evidence="6"/>
<evidence type="ECO:0000256" key="2">
    <source>
        <dbReference type="ARBA" id="ARBA00004824"/>
    </source>
</evidence>
<evidence type="ECO:0000256" key="10">
    <source>
        <dbReference type="ARBA" id="ARBA00049229"/>
    </source>
</evidence>
<evidence type="ECO:0000256" key="4">
    <source>
        <dbReference type="ARBA" id="ARBA00005072"/>
    </source>
</evidence>
<dbReference type="CDD" id="cd00449">
    <property type="entry name" value="PLPDE_IV"/>
    <property type="match status" value="1"/>
</dbReference>
<comment type="cofactor">
    <cofactor evidence="1">
        <name>pyridoxal 5'-phosphate</name>
        <dbReference type="ChEBI" id="CHEBI:597326"/>
    </cofactor>
</comment>
<comment type="catalytic activity">
    <reaction evidence="10">
        <text>L-leucine + 2-oxoglutarate = 4-methyl-2-oxopentanoate + L-glutamate</text>
        <dbReference type="Rhea" id="RHEA:18321"/>
        <dbReference type="ChEBI" id="CHEBI:16810"/>
        <dbReference type="ChEBI" id="CHEBI:17865"/>
        <dbReference type="ChEBI" id="CHEBI:29985"/>
        <dbReference type="ChEBI" id="CHEBI:57427"/>
        <dbReference type="EC" id="2.6.1.42"/>
    </reaction>
</comment>
<dbReference type="GO" id="GO:0046394">
    <property type="term" value="P:carboxylic acid biosynthetic process"/>
    <property type="evidence" value="ECO:0007669"/>
    <property type="project" value="UniProtKB-ARBA"/>
</dbReference>
<evidence type="ECO:0000256" key="9">
    <source>
        <dbReference type="ARBA" id="ARBA00048798"/>
    </source>
</evidence>
<evidence type="ECO:0000256" key="5">
    <source>
        <dbReference type="ARBA" id="ARBA00009320"/>
    </source>
</evidence>
<keyword evidence="11" id="KW-0032">Aminotransferase</keyword>
<dbReference type="InterPro" id="IPR043131">
    <property type="entry name" value="BCAT-like_N"/>
</dbReference>
<comment type="pathway">
    <text evidence="4">Amino-acid biosynthesis; L-leucine biosynthesis; L-leucine from 3-methyl-2-oxobutanoate: step 4/4.</text>
</comment>
<dbReference type="RefSeq" id="WP_004070623.1">
    <property type="nucleotide sequence ID" value="NZ_CM001488.1"/>
</dbReference>
<comment type="catalytic activity">
    <reaction evidence="8">
        <text>L-valine + 2-oxoglutarate = 3-methyl-2-oxobutanoate + L-glutamate</text>
        <dbReference type="Rhea" id="RHEA:24813"/>
        <dbReference type="ChEBI" id="CHEBI:11851"/>
        <dbReference type="ChEBI" id="CHEBI:16810"/>
        <dbReference type="ChEBI" id="CHEBI:29985"/>
        <dbReference type="ChEBI" id="CHEBI:57762"/>
        <dbReference type="EC" id="2.6.1.42"/>
    </reaction>
</comment>
<comment type="pathway">
    <text evidence="2">Amino-acid biosynthesis; L-isoleucine biosynthesis; L-isoleucine from 2-oxobutanoate: step 4/4.</text>
</comment>
<dbReference type="EMBL" id="CM001488">
    <property type="protein sequence ID" value="EIM62230.1"/>
    <property type="molecule type" value="Genomic_DNA"/>
</dbReference>
<name>I5AYB7_9BACT</name>
<accession>I5AYB7</accession>
<dbReference type="GO" id="GO:0005829">
    <property type="term" value="C:cytosol"/>
    <property type="evidence" value="ECO:0007669"/>
    <property type="project" value="TreeGrafter"/>
</dbReference>
<dbReference type="Pfam" id="PF01063">
    <property type="entry name" value="Aminotran_4"/>
    <property type="match status" value="1"/>
</dbReference>